<evidence type="ECO:0000256" key="1">
    <source>
        <dbReference type="SAM" id="MobiDB-lite"/>
    </source>
</evidence>
<evidence type="ECO:0000313" key="2">
    <source>
        <dbReference type="EMBL" id="GMH20890.1"/>
    </source>
</evidence>
<sequence>MVSRATKSRAVQKAGRGDPGAQSKGSVTGSCHPLGKPTFRLVNLVDSSHGEVLKFREACCNLCLPFAFLEVRRATPKIFPSP</sequence>
<feature type="region of interest" description="Disordered" evidence="1">
    <location>
        <begin position="1"/>
        <end position="35"/>
    </location>
</feature>
<comment type="caution">
    <text evidence="2">The sequence shown here is derived from an EMBL/GenBank/DDBJ whole genome shotgun (WGS) entry which is preliminary data.</text>
</comment>
<gene>
    <name evidence="2" type="ORF">Nepgr_022732</name>
</gene>
<proteinExistence type="predicted"/>
<protein>
    <submittedName>
        <fullName evidence="2">Uncharacterized protein</fullName>
    </submittedName>
</protein>
<name>A0AAD3T194_NEPGR</name>
<dbReference type="EMBL" id="BSYO01000022">
    <property type="protein sequence ID" value="GMH20890.1"/>
    <property type="molecule type" value="Genomic_DNA"/>
</dbReference>
<organism evidence="2 3">
    <name type="scientific">Nepenthes gracilis</name>
    <name type="common">Slender pitcher plant</name>
    <dbReference type="NCBI Taxonomy" id="150966"/>
    <lineage>
        <taxon>Eukaryota</taxon>
        <taxon>Viridiplantae</taxon>
        <taxon>Streptophyta</taxon>
        <taxon>Embryophyta</taxon>
        <taxon>Tracheophyta</taxon>
        <taxon>Spermatophyta</taxon>
        <taxon>Magnoliopsida</taxon>
        <taxon>eudicotyledons</taxon>
        <taxon>Gunneridae</taxon>
        <taxon>Pentapetalae</taxon>
        <taxon>Caryophyllales</taxon>
        <taxon>Nepenthaceae</taxon>
        <taxon>Nepenthes</taxon>
    </lineage>
</organism>
<evidence type="ECO:0000313" key="3">
    <source>
        <dbReference type="Proteomes" id="UP001279734"/>
    </source>
</evidence>
<dbReference type="AlphaFoldDB" id="A0AAD3T194"/>
<dbReference type="Proteomes" id="UP001279734">
    <property type="component" value="Unassembled WGS sequence"/>
</dbReference>
<accession>A0AAD3T194</accession>
<keyword evidence="3" id="KW-1185">Reference proteome</keyword>
<reference evidence="2" key="1">
    <citation type="submission" date="2023-05" db="EMBL/GenBank/DDBJ databases">
        <title>Nepenthes gracilis genome sequencing.</title>
        <authorList>
            <person name="Fukushima K."/>
        </authorList>
    </citation>
    <scope>NUCLEOTIDE SEQUENCE</scope>
    <source>
        <strain evidence="2">SING2019-196</strain>
    </source>
</reference>